<evidence type="ECO:0000313" key="1">
    <source>
        <dbReference type="Proteomes" id="UP000818029"/>
    </source>
</evidence>
<keyword evidence="1" id="KW-1185">Reference proteome</keyword>
<name>A0A1U8KL14_GOSHI</name>
<reference evidence="2" key="2">
    <citation type="submission" date="2025-08" db="UniProtKB">
        <authorList>
            <consortium name="RefSeq"/>
        </authorList>
    </citation>
    <scope>IDENTIFICATION</scope>
</reference>
<sequence length="163" mass="17998">MGRTWSEIIPPHRNARIPGVKRTDRVGLNPYDTVSGATETSSNDAIFSPLKGLKFGYSATLTLASFSLNLLQPNHLALDSIVPNRRRIRLLKTIFSLEIPPSPSISTKQGGVNGRFARYGVRWHALALGVGRTKARTWSYGAKGSWRLGPLRRKQKLLGFCLG</sequence>
<evidence type="ECO:0000313" key="2">
    <source>
        <dbReference type="RefSeq" id="XP_016701663.1"/>
    </source>
</evidence>
<reference evidence="1" key="1">
    <citation type="journal article" date="2020" name="Nat. Genet.">
        <title>Genomic diversifications of five Gossypium allopolyploid species and their impact on cotton improvement.</title>
        <authorList>
            <person name="Chen Z.J."/>
            <person name="Sreedasyam A."/>
            <person name="Ando A."/>
            <person name="Song Q."/>
            <person name="De Santiago L.M."/>
            <person name="Hulse-Kemp A.M."/>
            <person name="Ding M."/>
            <person name="Ye W."/>
            <person name="Kirkbride R.C."/>
            <person name="Jenkins J."/>
            <person name="Plott C."/>
            <person name="Lovell J."/>
            <person name="Lin Y.M."/>
            <person name="Vaughn R."/>
            <person name="Liu B."/>
            <person name="Simpson S."/>
            <person name="Scheffler B.E."/>
            <person name="Wen L."/>
            <person name="Saski C.A."/>
            <person name="Grover C.E."/>
            <person name="Hu G."/>
            <person name="Conover J.L."/>
            <person name="Carlson J.W."/>
            <person name="Shu S."/>
            <person name="Boston L.B."/>
            <person name="Williams M."/>
            <person name="Peterson D.G."/>
            <person name="McGee K."/>
            <person name="Jones D.C."/>
            <person name="Wendel J.F."/>
            <person name="Stelly D.M."/>
            <person name="Grimwood J."/>
            <person name="Schmutz J."/>
        </authorList>
    </citation>
    <scope>NUCLEOTIDE SEQUENCE [LARGE SCALE GENOMIC DNA]</scope>
    <source>
        <strain evidence="1">cv. TM-1</strain>
    </source>
</reference>
<protein>
    <submittedName>
        <fullName evidence="2">Uncharacterized protein</fullName>
    </submittedName>
</protein>
<accession>A0A1U8KL14</accession>
<dbReference type="RefSeq" id="XP_016701663.1">
    <property type="nucleotide sequence ID" value="XM_016846174.2"/>
</dbReference>
<gene>
    <name evidence="2" type="primary">LOC107916802</name>
</gene>
<dbReference type="GeneID" id="107916802"/>
<proteinExistence type="predicted"/>
<organism evidence="1 2">
    <name type="scientific">Gossypium hirsutum</name>
    <name type="common">Upland cotton</name>
    <name type="synonym">Gossypium mexicanum</name>
    <dbReference type="NCBI Taxonomy" id="3635"/>
    <lineage>
        <taxon>Eukaryota</taxon>
        <taxon>Viridiplantae</taxon>
        <taxon>Streptophyta</taxon>
        <taxon>Embryophyta</taxon>
        <taxon>Tracheophyta</taxon>
        <taxon>Spermatophyta</taxon>
        <taxon>Magnoliopsida</taxon>
        <taxon>eudicotyledons</taxon>
        <taxon>Gunneridae</taxon>
        <taxon>Pentapetalae</taxon>
        <taxon>rosids</taxon>
        <taxon>malvids</taxon>
        <taxon>Malvales</taxon>
        <taxon>Malvaceae</taxon>
        <taxon>Malvoideae</taxon>
        <taxon>Gossypium</taxon>
    </lineage>
</organism>
<dbReference type="PaxDb" id="3635-A0A1U8KL14"/>
<dbReference type="KEGG" id="ghi:107916802"/>
<dbReference type="Proteomes" id="UP000818029">
    <property type="component" value="Chromosome A01"/>
</dbReference>
<dbReference type="AlphaFoldDB" id="A0A1U8KL14"/>